<reference evidence="3" key="1">
    <citation type="journal article" date="2006" name="PLoS Biol.">
        <title>Macronuclear genome sequence of the ciliate Tetrahymena thermophila, a model eukaryote.</title>
        <authorList>
            <person name="Eisen J.A."/>
            <person name="Coyne R.S."/>
            <person name="Wu M."/>
            <person name="Wu D."/>
            <person name="Thiagarajan M."/>
            <person name="Wortman J.R."/>
            <person name="Badger J.H."/>
            <person name="Ren Q."/>
            <person name="Amedeo P."/>
            <person name="Jones K.M."/>
            <person name="Tallon L.J."/>
            <person name="Delcher A.L."/>
            <person name="Salzberg S.L."/>
            <person name="Silva J.C."/>
            <person name="Haas B.J."/>
            <person name="Majoros W.H."/>
            <person name="Farzad M."/>
            <person name="Carlton J.M."/>
            <person name="Smith R.K. Jr."/>
            <person name="Garg J."/>
            <person name="Pearlman R.E."/>
            <person name="Karrer K.M."/>
            <person name="Sun L."/>
            <person name="Manning G."/>
            <person name="Elde N.C."/>
            <person name="Turkewitz A.P."/>
            <person name="Asai D.J."/>
            <person name="Wilkes D.E."/>
            <person name="Wang Y."/>
            <person name="Cai H."/>
            <person name="Collins K."/>
            <person name="Stewart B.A."/>
            <person name="Lee S.R."/>
            <person name="Wilamowska K."/>
            <person name="Weinberg Z."/>
            <person name="Ruzzo W.L."/>
            <person name="Wloga D."/>
            <person name="Gaertig J."/>
            <person name="Frankel J."/>
            <person name="Tsao C.-C."/>
            <person name="Gorovsky M.A."/>
            <person name="Keeling P.J."/>
            <person name="Waller R.F."/>
            <person name="Patron N.J."/>
            <person name="Cherry J.M."/>
            <person name="Stover N.A."/>
            <person name="Krieger C.J."/>
            <person name="del Toro C."/>
            <person name="Ryder H.F."/>
            <person name="Williamson S.C."/>
            <person name="Barbeau R.A."/>
            <person name="Hamilton E.P."/>
            <person name="Orias E."/>
        </authorList>
    </citation>
    <scope>NUCLEOTIDE SEQUENCE [LARGE SCALE GENOMIC DNA]</scope>
    <source>
        <strain evidence="3">SB210</strain>
    </source>
</reference>
<organism evidence="2 3">
    <name type="scientific">Tetrahymena thermophila (strain SB210)</name>
    <dbReference type="NCBI Taxonomy" id="312017"/>
    <lineage>
        <taxon>Eukaryota</taxon>
        <taxon>Sar</taxon>
        <taxon>Alveolata</taxon>
        <taxon>Ciliophora</taxon>
        <taxon>Intramacronucleata</taxon>
        <taxon>Oligohymenophorea</taxon>
        <taxon>Hymenostomatida</taxon>
        <taxon>Tetrahymenina</taxon>
        <taxon>Tetrahymenidae</taxon>
        <taxon>Tetrahymena</taxon>
    </lineage>
</organism>
<name>Q22KL8_TETTS</name>
<accession>Q22KL8</accession>
<proteinExistence type="predicted"/>
<feature type="compositionally biased region" description="Polar residues" evidence="1">
    <location>
        <begin position="13"/>
        <end position="33"/>
    </location>
</feature>
<feature type="compositionally biased region" description="Polar residues" evidence="1">
    <location>
        <begin position="179"/>
        <end position="188"/>
    </location>
</feature>
<feature type="region of interest" description="Disordered" evidence="1">
    <location>
        <begin position="171"/>
        <end position="194"/>
    </location>
</feature>
<feature type="compositionally biased region" description="Low complexity" evidence="1">
    <location>
        <begin position="34"/>
        <end position="60"/>
    </location>
</feature>
<feature type="region of interest" description="Disordered" evidence="1">
    <location>
        <begin position="213"/>
        <end position="235"/>
    </location>
</feature>
<keyword evidence="3" id="KW-1185">Reference proteome</keyword>
<dbReference type="EMBL" id="GG662498">
    <property type="protein sequence ID" value="EAR85781.1"/>
    <property type="molecule type" value="Genomic_DNA"/>
</dbReference>
<dbReference type="RefSeq" id="XP_001033444.1">
    <property type="nucleotide sequence ID" value="XM_001033444.2"/>
</dbReference>
<dbReference type="KEGG" id="tet:TTHERM_00312630"/>
<sequence>MELENFTYPALNSARSNSEQFDQTEGDSQQLDLSQYNSSNTSFSQTSSQNSYSSPYANSYQQQQQQYHYQMRVQQQNYYNHQQQQIQQYQQQQYYQYHFNQGMLQYHHVPMQQQVPMFPMQQQPYYQQPYYPQQQYPQQYNPQAYLYHQSFDQNQYHPQVVQRSSSNLSASSCSSYSSKQQTPEQSGKNAKMEAMRKRLSCVDTGKGGLILKQFGKRNSSGNNIPTFNSNFQPQY</sequence>
<protein>
    <submittedName>
        <fullName evidence="2">Uncharacterized protein</fullName>
    </submittedName>
</protein>
<dbReference type="InParanoid" id="Q22KL8"/>
<dbReference type="Proteomes" id="UP000009168">
    <property type="component" value="Unassembled WGS sequence"/>
</dbReference>
<dbReference type="AlphaFoldDB" id="Q22KL8"/>
<evidence type="ECO:0000313" key="3">
    <source>
        <dbReference type="Proteomes" id="UP000009168"/>
    </source>
</evidence>
<feature type="region of interest" description="Disordered" evidence="1">
    <location>
        <begin position="1"/>
        <end position="60"/>
    </location>
</feature>
<evidence type="ECO:0000256" key="1">
    <source>
        <dbReference type="SAM" id="MobiDB-lite"/>
    </source>
</evidence>
<evidence type="ECO:0000313" key="2">
    <source>
        <dbReference type="EMBL" id="EAR85781.1"/>
    </source>
</evidence>
<feature type="compositionally biased region" description="Polar residues" evidence="1">
    <location>
        <begin position="216"/>
        <end position="235"/>
    </location>
</feature>
<gene>
    <name evidence="2" type="ORF">TTHERM_00312630</name>
</gene>
<dbReference type="HOGENOM" id="CLU_1182230_0_0_1"/>
<dbReference type="GeneID" id="7843002"/>